<organism evidence="2 3">
    <name type="scientific">Roridomyces roridus</name>
    <dbReference type="NCBI Taxonomy" id="1738132"/>
    <lineage>
        <taxon>Eukaryota</taxon>
        <taxon>Fungi</taxon>
        <taxon>Dikarya</taxon>
        <taxon>Basidiomycota</taxon>
        <taxon>Agaricomycotina</taxon>
        <taxon>Agaricomycetes</taxon>
        <taxon>Agaricomycetidae</taxon>
        <taxon>Agaricales</taxon>
        <taxon>Marasmiineae</taxon>
        <taxon>Mycenaceae</taxon>
        <taxon>Roridomyces</taxon>
    </lineage>
</organism>
<dbReference type="Pfam" id="PF26138">
    <property type="entry name" value="DUF8040"/>
    <property type="match status" value="1"/>
</dbReference>
<dbReference type="InterPro" id="IPR045249">
    <property type="entry name" value="HARBI1-like"/>
</dbReference>
<evidence type="ECO:0000313" key="3">
    <source>
        <dbReference type="Proteomes" id="UP001221142"/>
    </source>
</evidence>
<gene>
    <name evidence="2" type="ORF">FB45DRAFT_690844</name>
</gene>
<dbReference type="PANTHER" id="PTHR22930">
    <property type="match status" value="1"/>
</dbReference>
<accession>A0AAD7AYB2</accession>
<sequence length="93" mass="10450">TKHVSANEKLATFLHMARTGSNSRLLQERLQRSADTISKSIHTILNCLTGSFYTKHVHLPPDSTPPEVKASGKFYPYFRNARGAIDGSHFHAW</sequence>
<feature type="non-terminal residue" evidence="2">
    <location>
        <position position="93"/>
    </location>
</feature>
<evidence type="ECO:0000313" key="2">
    <source>
        <dbReference type="EMBL" id="KAJ7604023.1"/>
    </source>
</evidence>
<protein>
    <recommendedName>
        <fullName evidence="1">DUF8040 domain-containing protein</fullName>
    </recommendedName>
</protein>
<dbReference type="InterPro" id="IPR058353">
    <property type="entry name" value="DUF8040"/>
</dbReference>
<keyword evidence="3" id="KW-1185">Reference proteome</keyword>
<feature type="domain" description="DUF8040" evidence="1">
    <location>
        <begin position="1"/>
        <end position="49"/>
    </location>
</feature>
<feature type="non-terminal residue" evidence="2">
    <location>
        <position position="1"/>
    </location>
</feature>
<reference evidence="2" key="1">
    <citation type="submission" date="2023-03" db="EMBL/GenBank/DDBJ databases">
        <title>Massive genome expansion in bonnet fungi (Mycena s.s.) driven by repeated elements and novel gene families across ecological guilds.</title>
        <authorList>
            <consortium name="Lawrence Berkeley National Laboratory"/>
            <person name="Harder C.B."/>
            <person name="Miyauchi S."/>
            <person name="Viragh M."/>
            <person name="Kuo A."/>
            <person name="Thoen E."/>
            <person name="Andreopoulos B."/>
            <person name="Lu D."/>
            <person name="Skrede I."/>
            <person name="Drula E."/>
            <person name="Henrissat B."/>
            <person name="Morin E."/>
            <person name="Kohler A."/>
            <person name="Barry K."/>
            <person name="LaButti K."/>
            <person name="Morin E."/>
            <person name="Salamov A."/>
            <person name="Lipzen A."/>
            <person name="Mereny Z."/>
            <person name="Hegedus B."/>
            <person name="Baldrian P."/>
            <person name="Stursova M."/>
            <person name="Weitz H."/>
            <person name="Taylor A."/>
            <person name="Grigoriev I.V."/>
            <person name="Nagy L.G."/>
            <person name="Martin F."/>
            <person name="Kauserud H."/>
        </authorList>
    </citation>
    <scope>NUCLEOTIDE SEQUENCE</scope>
    <source>
        <strain evidence="2">9284</strain>
    </source>
</reference>
<proteinExistence type="predicted"/>
<evidence type="ECO:0000259" key="1">
    <source>
        <dbReference type="Pfam" id="PF26138"/>
    </source>
</evidence>
<name>A0AAD7AYB2_9AGAR</name>
<dbReference type="Proteomes" id="UP001221142">
    <property type="component" value="Unassembled WGS sequence"/>
</dbReference>
<dbReference type="PANTHER" id="PTHR22930:SF221">
    <property type="entry name" value="NUCLEASE HARBI1"/>
    <property type="match status" value="1"/>
</dbReference>
<dbReference type="AlphaFoldDB" id="A0AAD7AYB2"/>
<comment type="caution">
    <text evidence="2">The sequence shown here is derived from an EMBL/GenBank/DDBJ whole genome shotgun (WGS) entry which is preliminary data.</text>
</comment>
<dbReference type="EMBL" id="JARKIF010000117">
    <property type="protein sequence ID" value="KAJ7604023.1"/>
    <property type="molecule type" value="Genomic_DNA"/>
</dbReference>